<accession>A0ABX3IH36</accession>
<dbReference type="Gene3D" id="3.20.20.70">
    <property type="entry name" value="Aldolase class I"/>
    <property type="match status" value="1"/>
</dbReference>
<dbReference type="Proteomes" id="UP000242616">
    <property type="component" value="Unassembled WGS sequence"/>
</dbReference>
<evidence type="ECO:0000313" key="2">
    <source>
        <dbReference type="Proteomes" id="UP000242616"/>
    </source>
</evidence>
<dbReference type="RefSeq" id="WP_077198735.1">
    <property type="nucleotide sequence ID" value="NZ_LBFC01000023.1"/>
</dbReference>
<dbReference type="InterPro" id="IPR013785">
    <property type="entry name" value="Aldolase_TIM"/>
</dbReference>
<name>A0ABX3IH36_9BACT</name>
<proteinExistence type="predicted"/>
<reference evidence="1 2" key="1">
    <citation type="submission" date="2015-06" db="EMBL/GenBank/DDBJ databases">
        <title>Genome sequencing of Thermotogales isolates from hydrothermal vents.</title>
        <authorList>
            <person name="Haverkamp T.H."/>
            <person name="Kublanov I.V."/>
            <person name="Nesbo C.L."/>
        </authorList>
    </citation>
    <scope>NUCLEOTIDE SEQUENCE [LARGE SCALE GENOMIC DNA]</scope>
    <source>
        <strain evidence="2">ik275mar</strain>
    </source>
</reference>
<dbReference type="EMBL" id="LBFC01000023">
    <property type="protein sequence ID" value="ONN26499.1"/>
    <property type="molecule type" value="Genomic_DNA"/>
</dbReference>
<organism evidence="1 2">
    <name type="scientific">Thermosipho affectus</name>
    <dbReference type="NCBI Taxonomy" id="660294"/>
    <lineage>
        <taxon>Bacteria</taxon>
        <taxon>Thermotogati</taxon>
        <taxon>Thermotogota</taxon>
        <taxon>Thermotogae</taxon>
        <taxon>Thermotogales</taxon>
        <taxon>Fervidobacteriaceae</taxon>
        <taxon>Thermosipho</taxon>
    </lineage>
</organism>
<evidence type="ECO:0000313" key="1">
    <source>
        <dbReference type="EMBL" id="ONN26499.1"/>
    </source>
</evidence>
<comment type="caution">
    <text evidence="1">The sequence shown here is derived from an EMBL/GenBank/DDBJ whole genome shotgun (WGS) entry which is preliminary data.</text>
</comment>
<keyword evidence="2" id="KW-1185">Reference proteome</keyword>
<gene>
    <name evidence="1" type="ORF">XJ44_08515</name>
</gene>
<sequence>MNLQTIKKALKVIYEKWQSNVGISFFGGELLINLDVIKRVVNFAKFMTNLKSFLNYITFLEHYLHSLRENS</sequence>
<protein>
    <submittedName>
        <fullName evidence="1">Uncharacterized protein</fullName>
    </submittedName>
</protein>